<protein>
    <submittedName>
        <fullName evidence="1">Uncharacterized protein</fullName>
    </submittedName>
</protein>
<dbReference type="EMBL" id="BMAT01007661">
    <property type="protein sequence ID" value="GFR68686.1"/>
    <property type="molecule type" value="Genomic_DNA"/>
</dbReference>
<comment type="caution">
    <text evidence="1">The sequence shown here is derived from an EMBL/GenBank/DDBJ whole genome shotgun (WGS) entry which is preliminary data.</text>
</comment>
<keyword evidence="2" id="KW-1185">Reference proteome</keyword>
<name>A0AAV4F6P6_9GAST</name>
<gene>
    <name evidence="1" type="ORF">ElyMa_003738800</name>
</gene>
<dbReference type="AlphaFoldDB" id="A0AAV4F6P6"/>
<sequence>MLTENQRIFIRGFEAFQHDRKQLHTVIVTFVRNPIPAVEVQHYDKDDLEYQTVKLLLLAGDMYITNTYSSPSTPLSLKSTNTHNTRDVSDCWGDVSARS</sequence>
<proteinExistence type="predicted"/>
<accession>A0AAV4F6P6</accession>
<organism evidence="1 2">
    <name type="scientific">Elysia marginata</name>
    <dbReference type="NCBI Taxonomy" id="1093978"/>
    <lineage>
        <taxon>Eukaryota</taxon>
        <taxon>Metazoa</taxon>
        <taxon>Spiralia</taxon>
        <taxon>Lophotrochozoa</taxon>
        <taxon>Mollusca</taxon>
        <taxon>Gastropoda</taxon>
        <taxon>Heterobranchia</taxon>
        <taxon>Euthyneura</taxon>
        <taxon>Panpulmonata</taxon>
        <taxon>Sacoglossa</taxon>
        <taxon>Placobranchoidea</taxon>
        <taxon>Plakobranchidae</taxon>
        <taxon>Elysia</taxon>
    </lineage>
</organism>
<evidence type="ECO:0000313" key="2">
    <source>
        <dbReference type="Proteomes" id="UP000762676"/>
    </source>
</evidence>
<reference evidence="1 2" key="1">
    <citation type="journal article" date="2021" name="Elife">
        <title>Chloroplast acquisition without the gene transfer in kleptoplastic sea slugs, Plakobranchus ocellatus.</title>
        <authorList>
            <person name="Maeda T."/>
            <person name="Takahashi S."/>
            <person name="Yoshida T."/>
            <person name="Shimamura S."/>
            <person name="Takaki Y."/>
            <person name="Nagai Y."/>
            <person name="Toyoda A."/>
            <person name="Suzuki Y."/>
            <person name="Arimoto A."/>
            <person name="Ishii H."/>
            <person name="Satoh N."/>
            <person name="Nishiyama T."/>
            <person name="Hasebe M."/>
            <person name="Maruyama T."/>
            <person name="Minagawa J."/>
            <person name="Obokata J."/>
            <person name="Shigenobu S."/>
        </authorList>
    </citation>
    <scope>NUCLEOTIDE SEQUENCE [LARGE SCALE GENOMIC DNA]</scope>
</reference>
<evidence type="ECO:0000313" key="1">
    <source>
        <dbReference type="EMBL" id="GFR68686.1"/>
    </source>
</evidence>
<dbReference type="Proteomes" id="UP000762676">
    <property type="component" value="Unassembled WGS sequence"/>
</dbReference>